<organism evidence="1">
    <name type="scientific">mine drainage metagenome</name>
    <dbReference type="NCBI Taxonomy" id="410659"/>
    <lineage>
        <taxon>unclassified sequences</taxon>
        <taxon>metagenomes</taxon>
        <taxon>ecological metagenomes</taxon>
    </lineage>
</organism>
<protein>
    <submittedName>
        <fullName evidence="1">Uncharacterized protein</fullName>
    </submittedName>
</protein>
<accession>E6QQ32</accession>
<dbReference type="EMBL" id="CABR01000026">
    <property type="protein sequence ID" value="CBI09353.1"/>
    <property type="molecule type" value="Genomic_DNA"/>
</dbReference>
<name>E6QQ32_9ZZZZ</name>
<gene>
    <name evidence="1" type="ORF">CARN7_0078</name>
</gene>
<evidence type="ECO:0000313" key="1">
    <source>
        <dbReference type="EMBL" id="CBI09353.1"/>
    </source>
</evidence>
<sequence>MFLSGYFVPSGNLARQSIESLAFASLLPFPATGAYKKWKAGHADEYKAVGNLARNAKHTGMIKDNVHNLSEQAKWFDQFSHASRIGLATIFLPPNDEYPEGVWNVGAVFVEDYLEQYRKEMSNRISLTDLLSNAIAGTHAALIEKKLIDLPDGVAQIV</sequence>
<comment type="caution">
    <text evidence="1">The sequence shown here is derived from an EMBL/GenBank/DDBJ whole genome shotgun (WGS) entry which is preliminary data.</text>
</comment>
<reference evidence="1" key="1">
    <citation type="submission" date="2009-10" db="EMBL/GenBank/DDBJ databases">
        <title>Diversity of trophic interactions inside an arsenic-rich microbial ecosystem.</title>
        <authorList>
            <person name="Bertin P.N."/>
            <person name="Heinrich-Salmeron A."/>
            <person name="Pelletier E."/>
            <person name="Goulhen-Chollet F."/>
            <person name="Arsene-Ploetze F."/>
            <person name="Gallien S."/>
            <person name="Calteau A."/>
            <person name="Vallenet D."/>
            <person name="Casiot C."/>
            <person name="Chane-Woon-Ming B."/>
            <person name="Giloteaux L."/>
            <person name="Barakat M."/>
            <person name="Bonnefoy V."/>
            <person name="Bruneel O."/>
            <person name="Chandler M."/>
            <person name="Cleiss J."/>
            <person name="Duran R."/>
            <person name="Elbaz-Poulichet F."/>
            <person name="Fonknechten N."/>
            <person name="Lauga B."/>
            <person name="Mornico D."/>
            <person name="Ortet P."/>
            <person name="Schaeffer C."/>
            <person name="Siguier P."/>
            <person name="Alexander Thil Smith A."/>
            <person name="Van Dorsselaer A."/>
            <person name="Weissenbach J."/>
            <person name="Medigue C."/>
            <person name="Le Paslier D."/>
        </authorList>
    </citation>
    <scope>NUCLEOTIDE SEQUENCE</scope>
</reference>
<proteinExistence type="predicted"/>
<dbReference type="AlphaFoldDB" id="E6QQ32"/>